<sequence length="76" mass="8290">MSMPGGMEWLLIALVVLLLFGGKKIPELAKGLGSGIKNFKKAVKDDEDEIADAKKVDEIEKKSEVNATDKNETKQS</sequence>
<evidence type="ECO:0000256" key="1">
    <source>
        <dbReference type="ARBA" id="ARBA00004162"/>
    </source>
</evidence>
<keyword evidence="4 9" id="KW-0812">Transmembrane</keyword>
<dbReference type="Pfam" id="PF02416">
    <property type="entry name" value="TatA_B_E"/>
    <property type="match status" value="1"/>
</dbReference>
<gene>
    <name evidence="9" type="primary">tatA</name>
    <name evidence="10" type="ORF">ADFLV_2738</name>
</gene>
<comment type="subcellular location">
    <subcellularLocation>
        <location evidence="1 9">Cell membrane</location>
        <topology evidence="1 9">Single-pass membrane protein</topology>
    </subcellularLocation>
</comment>
<dbReference type="PANTHER" id="PTHR42982:SF1">
    <property type="entry name" value="SEC-INDEPENDENT PROTEIN TRANSLOCASE PROTEIN TATA"/>
    <property type="match status" value="1"/>
</dbReference>
<comment type="subunit">
    <text evidence="9">Forms a complex with TatC.</text>
</comment>
<keyword evidence="11" id="KW-1185">Reference proteome</keyword>
<proteinExistence type="inferred from homology"/>
<dbReference type="KEGG" id="adz:ADFLV_2738"/>
<evidence type="ECO:0000256" key="4">
    <source>
        <dbReference type="ARBA" id="ARBA00022692"/>
    </source>
</evidence>
<evidence type="ECO:0000256" key="7">
    <source>
        <dbReference type="ARBA" id="ARBA00023010"/>
    </source>
</evidence>
<comment type="similarity">
    <text evidence="9">Belongs to the TatA/E family.</text>
</comment>
<evidence type="ECO:0000256" key="5">
    <source>
        <dbReference type="ARBA" id="ARBA00022927"/>
    </source>
</evidence>
<comment type="function">
    <text evidence="9">Part of the twin-arginine translocation (Tat) system that transports large folded proteins containing a characteristic twin-arginine motif in their signal peptide across membranes. TatA could form the protein-conducting channel of the Tat system.</text>
</comment>
<keyword evidence="2 9" id="KW-0813">Transport</keyword>
<keyword evidence="3 9" id="KW-1003">Cell membrane</keyword>
<dbReference type="GO" id="GO:0033281">
    <property type="term" value="C:TAT protein transport complex"/>
    <property type="evidence" value="ECO:0007669"/>
    <property type="project" value="UniProtKB-UniRule"/>
</dbReference>
<evidence type="ECO:0000313" key="10">
    <source>
        <dbReference type="EMBL" id="QKF78711.1"/>
    </source>
</evidence>
<reference evidence="10 11" key="1">
    <citation type="submission" date="2020-05" db="EMBL/GenBank/DDBJ databases">
        <title>Complete genome sequencing of Campylobacter and Arcobacter type strains.</title>
        <authorList>
            <person name="Miller W.G."/>
            <person name="Yee E."/>
        </authorList>
    </citation>
    <scope>NUCLEOTIDE SEQUENCE [LARGE SCALE GENOMIC DNA]</scope>
    <source>
        <strain evidence="10 11">LMG 25694</strain>
    </source>
</reference>
<dbReference type="NCBIfam" id="TIGR01411">
    <property type="entry name" value="tatAE"/>
    <property type="match status" value="1"/>
</dbReference>
<evidence type="ECO:0000256" key="9">
    <source>
        <dbReference type="HAMAP-Rule" id="MF_00236"/>
    </source>
</evidence>
<keyword evidence="7 9" id="KW-0811">Translocation</keyword>
<dbReference type="RefSeq" id="WP_014475316.1">
    <property type="nucleotide sequence ID" value="NZ_CP053835.1"/>
</dbReference>
<evidence type="ECO:0000313" key="11">
    <source>
        <dbReference type="Proteomes" id="UP000503313"/>
    </source>
</evidence>
<keyword evidence="5 9" id="KW-0653">Protein transport</keyword>
<dbReference type="AlphaFoldDB" id="A0AAE7E7X3"/>
<accession>A0AAE7E7X3</accession>
<evidence type="ECO:0000256" key="6">
    <source>
        <dbReference type="ARBA" id="ARBA00022989"/>
    </source>
</evidence>
<name>A0AAE7E7X3_9BACT</name>
<dbReference type="HAMAP" id="MF_00236">
    <property type="entry name" value="TatA_E"/>
    <property type="match status" value="1"/>
</dbReference>
<dbReference type="EMBL" id="CP053835">
    <property type="protein sequence ID" value="QKF78711.1"/>
    <property type="molecule type" value="Genomic_DNA"/>
</dbReference>
<evidence type="ECO:0000256" key="2">
    <source>
        <dbReference type="ARBA" id="ARBA00022448"/>
    </source>
</evidence>
<dbReference type="GO" id="GO:0008320">
    <property type="term" value="F:protein transmembrane transporter activity"/>
    <property type="evidence" value="ECO:0007669"/>
    <property type="project" value="UniProtKB-UniRule"/>
</dbReference>
<evidence type="ECO:0000256" key="8">
    <source>
        <dbReference type="ARBA" id="ARBA00023136"/>
    </source>
</evidence>
<dbReference type="InterPro" id="IPR003369">
    <property type="entry name" value="TatA/B/E"/>
</dbReference>
<dbReference type="Gene3D" id="1.20.5.3310">
    <property type="match status" value="1"/>
</dbReference>
<dbReference type="PANTHER" id="PTHR42982">
    <property type="entry name" value="SEC-INDEPENDENT PROTEIN TRANSLOCASE PROTEIN TATA"/>
    <property type="match status" value="1"/>
</dbReference>
<keyword evidence="8 9" id="KW-0472">Membrane</keyword>
<dbReference type="Proteomes" id="UP000503313">
    <property type="component" value="Chromosome"/>
</dbReference>
<organism evidence="10 11">
    <name type="scientific">Arcobacter defluvii</name>
    <dbReference type="NCBI Taxonomy" id="873191"/>
    <lineage>
        <taxon>Bacteria</taxon>
        <taxon>Pseudomonadati</taxon>
        <taxon>Campylobacterota</taxon>
        <taxon>Epsilonproteobacteria</taxon>
        <taxon>Campylobacterales</taxon>
        <taxon>Arcobacteraceae</taxon>
        <taxon>Arcobacter</taxon>
    </lineage>
</organism>
<protein>
    <recommendedName>
        <fullName evidence="9">Sec-independent protein translocase protein TatA</fullName>
    </recommendedName>
</protein>
<dbReference type="InterPro" id="IPR006312">
    <property type="entry name" value="TatA/E"/>
</dbReference>
<keyword evidence="6 9" id="KW-1133">Transmembrane helix</keyword>
<evidence type="ECO:0000256" key="3">
    <source>
        <dbReference type="ARBA" id="ARBA00022475"/>
    </source>
</evidence>
<dbReference type="GO" id="GO:0043953">
    <property type="term" value="P:protein transport by the Tat complex"/>
    <property type="evidence" value="ECO:0007669"/>
    <property type="project" value="UniProtKB-UniRule"/>
</dbReference>